<reference evidence="13 14" key="1">
    <citation type="journal article" date="2019" name="Syst. Appl. Microbiol.">
        <title>Microvirga tunisiensis sp. nov., a root nodule symbiotic bacterium isolated from Lupinus micranthus and L. luteus grown in Northern Tunisia.</title>
        <authorList>
            <person name="Msaddak A."/>
            <person name="Rejili M."/>
            <person name="Duran D."/>
            <person name="Mars M."/>
            <person name="Palacios J.M."/>
            <person name="Ruiz-Argueso T."/>
            <person name="Rey L."/>
            <person name="Imperial J."/>
        </authorList>
    </citation>
    <scope>NUCLEOTIDE SEQUENCE [LARGE SCALE GENOMIC DNA]</scope>
    <source>
        <strain evidence="13 14">Lmie10</strain>
    </source>
</reference>
<keyword evidence="5" id="KW-0547">Nucleotide-binding</keyword>
<evidence type="ECO:0000256" key="4">
    <source>
        <dbReference type="ARBA" id="ARBA00022723"/>
    </source>
</evidence>
<evidence type="ECO:0000313" key="13">
    <source>
        <dbReference type="EMBL" id="MPR27407.1"/>
    </source>
</evidence>
<gene>
    <name evidence="13" type="ORF">FS320_19965</name>
</gene>
<accession>A0A5N7MKA8</accession>
<keyword evidence="3" id="KW-0808">Transferase</keyword>
<evidence type="ECO:0000256" key="8">
    <source>
        <dbReference type="ARBA" id="ARBA00022842"/>
    </source>
</evidence>
<dbReference type="AlphaFoldDB" id="A0A5N7MKA8"/>
<dbReference type="Pfam" id="PF00781">
    <property type="entry name" value="DAGK_cat"/>
    <property type="match status" value="1"/>
</dbReference>
<keyword evidence="10" id="KW-0594">Phospholipid biosynthesis</keyword>
<sequence>MTRADGSAAASENHLSPARRLLVIHNPTAGRTERRHLAAVLSEIEKQGAQFRLRETASAGDAEHVARDCGPDIDVAVVAGGDGTINEAINGLMAREQLPLPALGIIPIGTTNVLSRDLRIPRQADVLARLLAHGQTRDIHVGCANGRYFSLMCGVGMDAHIVNRTSLRLKKKIGKLAYVVQGLRELVAGVPRRYRVEIDGSEVVEASSVIVAKSRFYGGEFQLAPQAAIGTPELQVCLFLRGGRLSTLIYIIGMGTGHLDRMPGYRTAAARKVSIVGHDGEPFQLDGDCQGCLPLDIGVGERPLPVIAP</sequence>
<dbReference type="GO" id="GO:0005886">
    <property type="term" value="C:plasma membrane"/>
    <property type="evidence" value="ECO:0007669"/>
    <property type="project" value="TreeGrafter"/>
</dbReference>
<name>A0A5N7MKA8_9HYPH</name>
<dbReference type="EMBL" id="VOSK01000087">
    <property type="protein sequence ID" value="MPR27407.1"/>
    <property type="molecule type" value="Genomic_DNA"/>
</dbReference>
<dbReference type="SUPFAM" id="SSF111331">
    <property type="entry name" value="NAD kinase/diacylglycerol kinase-like"/>
    <property type="match status" value="1"/>
</dbReference>
<dbReference type="InterPro" id="IPR005218">
    <property type="entry name" value="Diacylglycerol/lipid_kinase"/>
</dbReference>
<keyword evidence="6 13" id="KW-0418">Kinase</keyword>
<protein>
    <submittedName>
        <fullName evidence="13">Diacylglycerol kinase family lipid kinase</fullName>
    </submittedName>
</protein>
<dbReference type="GO" id="GO:0046872">
    <property type="term" value="F:metal ion binding"/>
    <property type="evidence" value="ECO:0007669"/>
    <property type="project" value="UniProtKB-KW"/>
</dbReference>
<dbReference type="GO" id="GO:0005524">
    <property type="term" value="F:ATP binding"/>
    <property type="evidence" value="ECO:0007669"/>
    <property type="project" value="UniProtKB-KW"/>
</dbReference>
<organism evidence="13 14">
    <name type="scientific">Microvirga tunisiensis</name>
    <dbReference type="NCBI Taxonomy" id="2108360"/>
    <lineage>
        <taxon>Bacteria</taxon>
        <taxon>Pseudomonadati</taxon>
        <taxon>Pseudomonadota</taxon>
        <taxon>Alphaproteobacteria</taxon>
        <taxon>Hyphomicrobiales</taxon>
        <taxon>Methylobacteriaceae</taxon>
        <taxon>Microvirga</taxon>
    </lineage>
</organism>
<dbReference type="SMART" id="SM00046">
    <property type="entry name" value="DAGKc"/>
    <property type="match status" value="1"/>
</dbReference>
<evidence type="ECO:0000256" key="7">
    <source>
        <dbReference type="ARBA" id="ARBA00022840"/>
    </source>
</evidence>
<dbReference type="NCBIfam" id="TIGR00147">
    <property type="entry name" value="YegS/Rv2252/BmrU family lipid kinase"/>
    <property type="match status" value="1"/>
</dbReference>
<dbReference type="Proteomes" id="UP000403266">
    <property type="component" value="Unassembled WGS sequence"/>
</dbReference>
<evidence type="ECO:0000256" key="1">
    <source>
        <dbReference type="ARBA" id="ARBA00001946"/>
    </source>
</evidence>
<proteinExistence type="predicted"/>
<evidence type="ECO:0000256" key="6">
    <source>
        <dbReference type="ARBA" id="ARBA00022777"/>
    </source>
</evidence>
<keyword evidence="9" id="KW-0443">Lipid metabolism</keyword>
<comment type="cofactor">
    <cofactor evidence="1">
        <name>Mg(2+)</name>
        <dbReference type="ChEBI" id="CHEBI:18420"/>
    </cofactor>
</comment>
<dbReference type="GO" id="GO:0008654">
    <property type="term" value="P:phospholipid biosynthetic process"/>
    <property type="evidence" value="ECO:0007669"/>
    <property type="project" value="UniProtKB-KW"/>
</dbReference>
<dbReference type="PROSITE" id="PS50146">
    <property type="entry name" value="DAGK"/>
    <property type="match status" value="1"/>
</dbReference>
<evidence type="ECO:0000256" key="3">
    <source>
        <dbReference type="ARBA" id="ARBA00022679"/>
    </source>
</evidence>
<evidence type="ECO:0000256" key="2">
    <source>
        <dbReference type="ARBA" id="ARBA00022516"/>
    </source>
</evidence>
<evidence type="ECO:0000256" key="10">
    <source>
        <dbReference type="ARBA" id="ARBA00023209"/>
    </source>
</evidence>
<evidence type="ECO:0000256" key="5">
    <source>
        <dbReference type="ARBA" id="ARBA00022741"/>
    </source>
</evidence>
<evidence type="ECO:0000256" key="9">
    <source>
        <dbReference type="ARBA" id="ARBA00023098"/>
    </source>
</evidence>
<feature type="domain" description="DAGKc" evidence="12">
    <location>
        <begin position="16"/>
        <end position="148"/>
    </location>
</feature>
<dbReference type="InterPro" id="IPR045540">
    <property type="entry name" value="YegS/DAGK_C"/>
</dbReference>
<dbReference type="Pfam" id="PF19279">
    <property type="entry name" value="YegS_C"/>
    <property type="match status" value="1"/>
</dbReference>
<dbReference type="Gene3D" id="2.60.200.40">
    <property type="match status" value="1"/>
</dbReference>
<evidence type="ECO:0000313" key="14">
    <source>
        <dbReference type="Proteomes" id="UP000403266"/>
    </source>
</evidence>
<dbReference type="InterPro" id="IPR050187">
    <property type="entry name" value="Lipid_Phosphate_FormReg"/>
</dbReference>
<keyword evidence="4" id="KW-0479">Metal-binding</keyword>
<keyword evidence="14" id="KW-1185">Reference proteome</keyword>
<keyword evidence="2" id="KW-0444">Lipid biosynthesis</keyword>
<evidence type="ECO:0000256" key="11">
    <source>
        <dbReference type="ARBA" id="ARBA00023264"/>
    </source>
</evidence>
<keyword evidence="7" id="KW-0067">ATP-binding</keyword>
<dbReference type="Gene3D" id="3.40.50.10330">
    <property type="entry name" value="Probable inorganic polyphosphate/atp-NAD kinase, domain 1"/>
    <property type="match status" value="1"/>
</dbReference>
<dbReference type="RefSeq" id="WP_162003112.1">
    <property type="nucleotide sequence ID" value="NZ_VOSJ01000088.1"/>
</dbReference>
<evidence type="ECO:0000259" key="12">
    <source>
        <dbReference type="PROSITE" id="PS50146"/>
    </source>
</evidence>
<dbReference type="GO" id="GO:0016301">
    <property type="term" value="F:kinase activity"/>
    <property type="evidence" value="ECO:0007669"/>
    <property type="project" value="UniProtKB-KW"/>
</dbReference>
<dbReference type="InterPro" id="IPR017438">
    <property type="entry name" value="ATP-NAD_kinase_N"/>
</dbReference>
<dbReference type="InterPro" id="IPR016064">
    <property type="entry name" value="NAD/diacylglycerol_kinase_sf"/>
</dbReference>
<keyword evidence="8" id="KW-0460">Magnesium</keyword>
<dbReference type="InterPro" id="IPR001206">
    <property type="entry name" value="Diacylglycerol_kinase_cat_dom"/>
</dbReference>
<keyword evidence="11" id="KW-1208">Phospholipid metabolism</keyword>
<dbReference type="PANTHER" id="PTHR12358">
    <property type="entry name" value="SPHINGOSINE KINASE"/>
    <property type="match status" value="1"/>
</dbReference>
<dbReference type="PANTHER" id="PTHR12358:SF106">
    <property type="entry name" value="LIPID KINASE YEGS"/>
    <property type="match status" value="1"/>
</dbReference>
<comment type="caution">
    <text evidence="13">The sequence shown here is derived from an EMBL/GenBank/DDBJ whole genome shotgun (WGS) entry which is preliminary data.</text>
</comment>